<protein>
    <submittedName>
        <fullName evidence="1">Uncharacterized protein</fullName>
    </submittedName>
</protein>
<evidence type="ECO:0000313" key="1">
    <source>
        <dbReference type="EMBL" id="KAK8960766.1"/>
    </source>
</evidence>
<proteinExistence type="predicted"/>
<sequence>MRSELTASPITSELLHCPAQIFHSPFLRSSLAVTLAASPPSRSIFTTPLIDKGAPLFHLFRVKGFSPSLRLSSTKGTLCLVAIDSLFPLS</sequence>
<dbReference type="Proteomes" id="UP001412067">
    <property type="component" value="Unassembled WGS sequence"/>
</dbReference>
<dbReference type="EMBL" id="JBBWWR010000010">
    <property type="protein sequence ID" value="KAK8960766.1"/>
    <property type="molecule type" value="Genomic_DNA"/>
</dbReference>
<comment type="caution">
    <text evidence="1">The sequence shown here is derived from an EMBL/GenBank/DDBJ whole genome shotgun (WGS) entry which is preliminary data.</text>
</comment>
<evidence type="ECO:0000313" key="2">
    <source>
        <dbReference type="Proteomes" id="UP001412067"/>
    </source>
</evidence>
<organism evidence="1 2">
    <name type="scientific">Platanthera guangdongensis</name>
    <dbReference type="NCBI Taxonomy" id="2320717"/>
    <lineage>
        <taxon>Eukaryota</taxon>
        <taxon>Viridiplantae</taxon>
        <taxon>Streptophyta</taxon>
        <taxon>Embryophyta</taxon>
        <taxon>Tracheophyta</taxon>
        <taxon>Spermatophyta</taxon>
        <taxon>Magnoliopsida</taxon>
        <taxon>Liliopsida</taxon>
        <taxon>Asparagales</taxon>
        <taxon>Orchidaceae</taxon>
        <taxon>Orchidoideae</taxon>
        <taxon>Orchideae</taxon>
        <taxon>Orchidinae</taxon>
        <taxon>Platanthera</taxon>
    </lineage>
</organism>
<reference evidence="1 2" key="1">
    <citation type="journal article" date="2022" name="Nat. Plants">
        <title>Genomes of leafy and leafless Platanthera orchids illuminate the evolution of mycoheterotrophy.</title>
        <authorList>
            <person name="Li M.H."/>
            <person name="Liu K.W."/>
            <person name="Li Z."/>
            <person name="Lu H.C."/>
            <person name="Ye Q.L."/>
            <person name="Zhang D."/>
            <person name="Wang J.Y."/>
            <person name="Li Y.F."/>
            <person name="Zhong Z.M."/>
            <person name="Liu X."/>
            <person name="Yu X."/>
            <person name="Liu D.K."/>
            <person name="Tu X.D."/>
            <person name="Liu B."/>
            <person name="Hao Y."/>
            <person name="Liao X.Y."/>
            <person name="Jiang Y.T."/>
            <person name="Sun W.H."/>
            <person name="Chen J."/>
            <person name="Chen Y.Q."/>
            <person name="Ai Y."/>
            <person name="Zhai J.W."/>
            <person name="Wu S.S."/>
            <person name="Zhou Z."/>
            <person name="Hsiao Y.Y."/>
            <person name="Wu W.L."/>
            <person name="Chen Y.Y."/>
            <person name="Lin Y.F."/>
            <person name="Hsu J.L."/>
            <person name="Li C.Y."/>
            <person name="Wang Z.W."/>
            <person name="Zhao X."/>
            <person name="Zhong W.Y."/>
            <person name="Ma X.K."/>
            <person name="Ma L."/>
            <person name="Huang J."/>
            <person name="Chen G.Z."/>
            <person name="Huang M.Z."/>
            <person name="Huang L."/>
            <person name="Peng D.H."/>
            <person name="Luo Y.B."/>
            <person name="Zou S.Q."/>
            <person name="Chen S.P."/>
            <person name="Lan S."/>
            <person name="Tsai W.C."/>
            <person name="Van de Peer Y."/>
            <person name="Liu Z.J."/>
        </authorList>
    </citation>
    <scope>NUCLEOTIDE SEQUENCE [LARGE SCALE GENOMIC DNA]</scope>
    <source>
        <strain evidence="1">Lor288</strain>
    </source>
</reference>
<gene>
    <name evidence="1" type="ORF">KSP40_PGU022724</name>
</gene>
<name>A0ABR2M9N5_9ASPA</name>
<keyword evidence="2" id="KW-1185">Reference proteome</keyword>
<accession>A0ABR2M9N5</accession>